<keyword evidence="5" id="KW-1185">Reference proteome</keyword>
<dbReference type="EMBL" id="SRLO01000156">
    <property type="protein sequence ID" value="TNN71023.1"/>
    <property type="molecule type" value="Genomic_DNA"/>
</dbReference>
<evidence type="ECO:0000313" key="4">
    <source>
        <dbReference type="EMBL" id="TNN71023.1"/>
    </source>
</evidence>
<proteinExistence type="predicted"/>
<dbReference type="GO" id="GO:0038023">
    <property type="term" value="F:signaling receptor activity"/>
    <property type="evidence" value="ECO:0007669"/>
    <property type="project" value="InterPro"/>
</dbReference>
<dbReference type="InterPro" id="IPR039090">
    <property type="entry name" value="CD7"/>
</dbReference>
<dbReference type="AlphaFoldDB" id="A0A4Z2I1B9"/>
<dbReference type="PROSITE" id="PS50835">
    <property type="entry name" value="IG_LIKE"/>
    <property type="match status" value="1"/>
</dbReference>
<dbReference type="InterPro" id="IPR013106">
    <property type="entry name" value="Ig_V-set"/>
</dbReference>
<evidence type="ECO:0000259" key="3">
    <source>
        <dbReference type="PROSITE" id="PS50835"/>
    </source>
</evidence>
<keyword evidence="1" id="KW-1133">Transmembrane helix</keyword>
<keyword evidence="1" id="KW-0812">Transmembrane</keyword>
<accession>A0A4Z2I1B9</accession>
<dbReference type="InterPro" id="IPR013783">
    <property type="entry name" value="Ig-like_fold"/>
</dbReference>
<dbReference type="SMART" id="SM00409">
    <property type="entry name" value="IG"/>
    <property type="match status" value="1"/>
</dbReference>
<protein>
    <recommendedName>
        <fullName evidence="3">Ig-like domain-containing protein</fullName>
    </recommendedName>
</protein>
<dbReference type="InterPro" id="IPR007110">
    <property type="entry name" value="Ig-like_dom"/>
</dbReference>
<organism evidence="4 5">
    <name type="scientific">Liparis tanakae</name>
    <name type="common">Tanaka's snailfish</name>
    <dbReference type="NCBI Taxonomy" id="230148"/>
    <lineage>
        <taxon>Eukaryota</taxon>
        <taxon>Metazoa</taxon>
        <taxon>Chordata</taxon>
        <taxon>Craniata</taxon>
        <taxon>Vertebrata</taxon>
        <taxon>Euteleostomi</taxon>
        <taxon>Actinopterygii</taxon>
        <taxon>Neopterygii</taxon>
        <taxon>Teleostei</taxon>
        <taxon>Neoteleostei</taxon>
        <taxon>Acanthomorphata</taxon>
        <taxon>Eupercaria</taxon>
        <taxon>Perciformes</taxon>
        <taxon>Cottioidei</taxon>
        <taxon>Cottales</taxon>
        <taxon>Liparidae</taxon>
        <taxon>Liparis</taxon>
    </lineage>
</organism>
<dbReference type="Proteomes" id="UP000314294">
    <property type="component" value="Unassembled WGS sequence"/>
</dbReference>
<name>A0A4Z2I1B9_9TELE</name>
<comment type="caution">
    <text evidence="4">The sequence shown here is derived from an EMBL/GenBank/DDBJ whole genome shotgun (WGS) entry which is preliminary data.</text>
</comment>
<keyword evidence="2" id="KW-0732">Signal</keyword>
<reference evidence="4 5" key="1">
    <citation type="submission" date="2019-03" db="EMBL/GenBank/DDBJ databases">
        <title>First draft genome of Liparis tanakae, snailfish: a comprehensive survey of snailfish specific genes.</title>
        <authorList>
            <person name="Kim W."/>
            <person name="Song I."/>
            <person name="Jeong J.-H."/>
            <person name="Kim D."/>
            <person name="Kim S."/>
            <person name="Ryu S."/>
            <person name="Song J.Y."/>
            <person name="Lee S.K."/>
        </authorList>
    </citation>
    <scope>NUCLEOTIDE SEQUENCE [LARGE SCALE GENOMIC DNA]</scope>
    <source>
        <tissue evidence="4">Muscle</tissue>
    </source>
</reference>
<feature type="signal peptide" evidence="2">
    <location>
        <begin position="1"/>
        <end position="17"/>
    </location>
</feature>
<dbReference type="Gene3D" id="2.60.40.10">
    <property type="entry name" value="Immunoglobulins"/>
    <property type="match status" value="1"/>
</dbReference>
<evidence type="ECO:0000256" key="1">
    <source>
        <dbReference type="SAM" id="Phobius"/>
    </source>
</evidence>
<gene>
    <name evidence="4" type="ORF">EYF80_018839</name>
</gene>
<keyword evidence="1" id="KW-0472">Membrane</keyword>
<dbReference type="GO" id="GO:0016020">
    <property type="term" value="C:membrane"/>
    <property type="evidence" value="ECO:0007669"/>
    <property type="project" value="InterPro"/>
</dbReference>
<dbReference type="InterPro" id="IPR036179">
    <property type="entry name" value="Ig-like_dom_sf"/>
</dbReference>
<dbReference type="PANTHER" id="PTHR15343">
    <property type="entry name" value="CD7"/>
    <property type="match status" value="1"/>
</dbReference>
<feature type="domain" description="Ig-like" evidence="3">
    <location>
        <begin position="27"/>
        <end position="108"/>
    </location>
</feature>
<dbReference type="SUPFAM" id="SSF48726">
    <property type="entry name" value="Immunoglobulin"/>
    <property type="match status" value="1"/>
</dbReference>
<evidence type="ECO:0000313" key="5">
    <source>
        <dbReference type="Proteomes" id="UP000314294"/>
    </source>
</evidence>
<dbReference type="PANTHER" id="PTHR15343:SF0">
    <property type="entry name" value="T-CELL ANTIGEN CD7"/>
    <property type="match status" value="1"/>
</dbReference>
<feature type="chain" id="PRO_5021226239" description="Ig-like domain-containing protein" evidence="2">
    <location>
        <begin position="18"/>
        <end position="221"/>
    </location>
</feature>
<dbReference type="Pfam" id="PF07686">
    <property type="entry name" value="V-set"/>
    <property type="match status" value="1"/>
</dbReference>
<sequence>MKLLRWSTLLLCLCVDAENIAVWRESGENVTLRCTTAGCSGNIEMYDGMYLYHTDREKRKQVLYHAGSTEQINLEDGYKNRTQKEGSLNNHTISISELTVDDSGLYSCVFLSFPDLVQCSVHTLFVRGMSPCSRSTGAPSAPADKKSPPLIHLLIGITIASCTFGMLVTLIFILLIVPRVRRCRSSRRAASVPQQVPDDTVYEEMTKYGLHLPQEGPKPQD</sequence>
<dbReference type="OrthoDB" id="8436389at2759"/>
<dbReference type="GO" id="GO:0002250">
    <property type="term" value="P:adaptive immune response"/>
    <property type="evidence" value="ECO:0007669"/>
    <property type="project" value="InterPro"/>
</dbReference>
<dbReference type="InterPro" id="IPR003599">
    <property type="entry name" value="Ig_sub"/>
</dbReference>
<evidence type="ECO:0000256" key="2">
    <source>
        <dbReference type="SAM" id="SignalP"/>
    </source>
</evidence>
<feature type="transmembrane region" description="Helical" evidence="1">
    <location>
        <begin position="150"/>
        <end position="177"/>
    </location>
</feature>